<feature type="transmembrane region" description="Helical" evidence="9">
    <location>
        <begin position="95"/>
        <end position="115"/>
    </location>
</feature>
<evidence type="ECO:0000256" key="8">
    <source>
        <dbReference type="SAM" id="MobiDB-lite"/>
    </source>
</evidence>
<protein>
    <submittedName>
        <fullName evidence="11">Glycosyltransferase family 39 protein</fullName>
        <ecNumber evidence="11">2.4.-.-</ecNumber>
    </submittedName>
</protein>
<dbReference type="EC" id="2.4.-.-" evidence="11"/>
<dbReference type="GO" id="GO:0016757">
    <property type="term" value="F:glycosyltransferase activity"/>
    <property type="evidence" value="ECO:0007669"/>
    <property type="project" value="UniProtKB-KW"/>
</dbReference>
<gene>
    <name evidence="11" type="ORF">WCD58_24825</name>
</gene>
<evidence type="ECO:0000256" key="6">
    <source>
        <dbReference type="ARBA" id="ARBA00022989"/>
    </source>
</evidence>
<keyword evidence="5 9" id="KW-0812">Transmembrane</keyword>
<evidence type="ECO:0000313" key="12">
    <source>
        <dbReference type="Proteomes" id="UP001369736"/>
    </source>
</evidence>
<feature type="transmembrane region" description="Helical" evidence="9">
    <location>
        <begin position="127"/>
        <end position="147"/>
    </location>
</feature>
<evidence type="ECO:0000256" key="5">
    <source>
        <dbReference type="ARBA" id="ARBA00022692"/>
    </source>
</evidence>
<comment type="subcellular location">
    <subcellularLocation>
        <location evidence="1">Cell membrane</location>
        <topology evidence="1">Multi-pass membrane protein</topology>
    </subcellularLocation>
</comment>
<feature type="transmembrane region" description="Helical" evidence="9">
    <location>
        <begin position="231"/>
        <end position="249"/>
    </location>
</feature>
<dbReference type="PANTHER" id="PTHR33908:SF11">
    <property type="entry name" value="MEMBRANE PROTEIN"/>
    <property type="match status" value="1"/>
</dbReference>
<keyword evidence="7 9" id="KW-0472">Membrane</keyword>
<dbReference type="Proteomes" id="UP001369736">
    <property type="component" value="Unassembled WGS sequence"/>
</dbReference>
<feature type="transmembrane region" description="Helical" evidence="9">
    <location>
        <begin position="280"/>
        <end position="302"/>
    </location>
</feature>
<evidence type="ECO:0000256" key="2">
    <source>
        <dbReference type="ARBA" id="ARBA00022475"/>
    </source>
</evidence>
<sequence length="525" mass="54683">MTTTAPLPVAAPAAPDARPGDATPRTVRVAWRPVLLLAGVVAVVHAVTSAWYGAFGDELYFVAAGRHLAWGYADQPPLVPWLAAGLDALAPGNLVVLRLPATLTSAAHVVVTALVAAEMGGRRRAQLLAGAAVAMSPFLLATGHLLATSTLDPFLWTLLLWLVVRWIRTDSRLRRGSSAALRAAGQDRLLLAAAPVLAVALSVKFLVPVLVAGLAVGVLVAGPRRLLARPALWVALVLAAASTVPTLLWQAAHGWPQLHMGAVVAAEGGLTGNRWCFLPFAAWDVGLVPGAVLAGLGLWGLLRAEVLRPWRAVGIAAVAATAVMIAAGGRPYYVMGLAAVLLAAGAVVLQDRRPARWWGWTVSVPAYVASALVVAVIALPLGPASWRVERGDFLTAGQVGWQSLAADTGAAYRALPPEQQARTTVLAWSYWYAAALEVYGPAAGLPPVYSAHRGFAYLGPPPDTATAAILVGPIAEAGALCRTVTPLPPHRDPTANAVVNGDVPLALCDLRAPWSASWGSITHMQ</sequence>
<feature type="region of interest" description="Disordered" evidence="8">
    <location>
        <begin position="1"/>
        <end position="22"/>
    </location>
</feature>
<keyword evidence="4 11" id="KW-0808">Transferase</keyword>
<evidence type="ECO:0000256" key="9">
    <source>
        <dbReference type="SAM" id="Phobius"/>
    </source>
</evidence>
<evidence type="ECO:0000256" key="3">
    <source>
        <dbReference type="ARBA" id="ARBA00022676"/>
    </source>
</evidence>
<dbReference type="PANTHER" id="PTHR33908">
    <property type="entry name" value="MANNOSYLTRANSFERASE YKCB-RELATED"/>
    <property type="match status" value="1"/>
</dbReference>
<dbReference type="Pfam" id="PF13231">
    <property type="entry name" value="PMT_2"/>
    <property type="match status" value="1"/>
</dbReference>
<accession>A0ABU8MBY0</accession>
<feature type="transmembrane region" description="Helical" evidence="9">
    <location>
        <begin position="357"/>
        <end position="381"/>
    </location>
</feature>
<name>A0ABU8MBY0_9PSEU</name>
<keyword evidence="12" id="KW-1185">Reference proteome</keyword>
<evidence type="ECO:0000256" key="4">
    <source>
        <dbReference type="ARBA" id="ARBA00022679"/>
    </source>
</evidence>
<keyword evidence="3 11" id="KW-0328">Glycosyltransferase</keyword>
<feature type="transmembrane region" description="Helical" evidence="9">
    <location>
        <begin position="308"/>
        <end position="327"/>
    </location>
</feature>
<keyword evidence="6 9" id="KW-1133">Transmembrane helix</keyword>
<dbReference type="InterPro" id="IPR050297">
    <property type="entry name" value="LipidA_mod_glycosyltrf_83"/>
</dbReference>
<dbReference type="InterPro" id="IPR038731">
    <property type="entry name" value="RgtA/B/C-like"/>
</dbReference>
<feature type="transmembrane region" description="Helical" evidence="9">
    <location>
        <begin position="332"/>
        <end position="351"/>
    </location>
</feature>
<comment type="caution">
    <text evidence="11">The sequence shown here is derived from an EMBL/GenBank/DDBJ whole genome shotgun (WGS) entry which is preliminary data.</text>
</comment>
<evidence type="ECO:0000313" key="11">
    <source>
        <dbReference type="EMBL" id="MEJ2864404.1"/>
    </source>
</evidence>
<dbReference type="EMBL" id="JBBEGM010000012">
    <property type="protein sequence ID" value="MEJ2864404.1"/>
    <property type="molecule type" value="Genomic_DNA"/>
</dbReference>
<evidence type="ECO:0000256" key="7">
    <source>
        <dbReference type="ARBA" id="ARBA00023136"/>
    </source>
</evidence>
<organism evidence="11 12">
    <name type="scientific">Actinomycetospora flava</name>
    <dbReference type="NCBI Taxonomy" id="3129232"/>
    <lineage>
        <taxon>Bacteria</taxon>
        <taxon>Bacillati</taxon>
        <taxon>Actinomycetota</taxon>
        <taxon>Actinomycetes</taxon>
        <taxon>Pseudonocardiales</taxon>
        <taxon>Pseudonocardiaceae</taxon>
        <taxon>Actinomycetospora</taxon>
    </lineage>
</organism>
<feature type="transmembrane region" description="Helical" evidence="9">
    <location>
        <begin position="189"/>
        <end position="219"/>
    </location>
</feature>
<feature type="transmembrane region" description="Helical" evidence="9">
    <location>
        <begin position="34"/>
        <end position="54"/>
    </location>
</feature>
<feature type="domain" description="Glycosyltransferase RgtA/B/C/D-like" evidence="10">
    <location>
        <begin position="74"/>
        <end position="249"/>
    </location>
</feature>
<evidence type="ECO:0000259" key="10">
    <source>
        <dbReference type="Pfam" id="PF13231"/>
    </source>
</evidence>
<keyword evidence="2" id="KW-1003">Cell membrane</keyword>
<evidence type="ECO:0000256" key="1">
    <source>
        <dbReference type="ARBA" id="ARBA00004651"/>
    </source>
</evidence>
<dbReference type="RefSeq" id="WP_337705776.1">
    <property type="nucleotide sequence ID" value="NZ_JBBEGM010000012.1"/>
</dbReference>
<reference evidence="11 12" key="1">
    <citation type="submission" date="2024-03" db="EMBL/GenBank/DDBJ databases">
        <title>Actinomycetospora sp. OC33-EN07, a novel actinomycete isolated from wild orchid (Aerides multiflora).</title>
        <authorList>
            <person name="Suriyachadkun C."/>
        </authorList>
    </citation>
    <scope>NUCLEOTIDE SEQUENCE [LARGE SCALE GENOMIC DNA]</scope>
    <source>
        <strain evidence="11 12">OC33-EN07</strain>
    </source>
</reference>
<proteinExistence type="predicted"/>